<dbReference type="GO" id="GO:0005085">
    <property type="term" value="F:guanyl-nucleotide exchange factor activity"/>
    <property type="evidence" value="ECO:0007669"/>
    <property type="project" value="TreeGrafter"/>
</dbReference>
<dbReference type="PANTHER" id="PTHR15837">
    <property type="entry name" value="RAN GUANINE NUCLEOTIDE RELEASE FACTOR"/>
    <property type="match status" value="1"/>
</dbReference>
<evidence type="ECO:0008006" key="6">
    <source>
        <dbReference type="Google" id="ProtNLM"/>
    </source>
</evidence>
<accession>A0A836C1W3</accession>
<dbReference type="GO" id="GO:0006606">
    <property type="term" value="P:protein import into nucleus"/>
    <property type="evidence" value="ECO:0007669"/>
    <property type="project" value="TreeGrafter"/>
</dbReference>
<dbReference type="InterPro" id="IPR016123">
    <property type="entry name" value="Mog1/PsbP_a/b/a-sand"/>
</dbReference>
<dbReference type="EMBL" id="JAEHOE010000021">
    <property type="protein sequence ID" value="KAG2496033.1"/>
    <property type="molecule type" value="Genomic_DNA"/>
</dbReference>
<evidence type="ECO:0000256" key="3">
    <source>
        <dbReference type="ARBA" id="ARBA00022927"/>
    </source>
</evidence>
<dbReference type="InterPro" id="IPR007681">
    <property type="entry name" value="Mog1"/>
</dbReference>
<gene>
    <name evidence="4" type="ORF">HYH03_005955</name>
</gene>
<comment type="caution">
    <text evidence="4">The sequence shown here is derived from an EMBL/GenBank/DDBJ whole genome shotgun (WGS) entry which is preliminary data.</text>
</comment>
<evidence type="ECO:0000256" key="2">
    <source>
        <dbReference type="ARBA" id="ARBA00022448"/>
    </source>
</evidence>
<proteinExistence type="inferred from homology"/>
<evidence type="ECO:0000313" key="5">
    <source>
        <dbReference type="Proteomes" id="UP000612055"/>
    </source>
</evidence>
<keyword evidence="3" id="KW-0653">Protein transport</keyword>
<evidence type="ECO:0000256" key="1">
    <source>
        <dbReference type="ARBA" id="ARBA00010307"/>
    </source>
</evidence>
<dbReference type="GO" id="GO:0005634">
    <property type="term" value="C:nucleus"/>
    <property type="evidence" value="ECO:0007669"/>
    <property type="project" value="TreeGrafter"/>
</dbReference>
<keyword evidence="5" id="KW-1185">Reference proteome</keyword>
<evidence type="ECO:0000313" key="4">
    <source>
        <dbReference type="EMBL" id="KAG2496033.1"/>
    </source>
</evidence>
<dbReference type="PANTHER" id="PTHR15837:SF0">
    <property type="entry name" value="RAN GUANINE NUCLEOTIDE RELEASE FACTOR"/>
    <property type="match status" value="1"/>
</dbReference>
<dbReference type="Proteomes" id="UP000612055">
    <property type="component" value="Unassembled WGS sequence"/>
</dbReference>
<comment type="similarity">
    <text evidence="1">Belongs to the MOG1 family.</text>
</comment>
<dbReference type="SUPFAM" id="SSF55724">
    <property type="entry name" value="Mog1p/PsbP-like"/>
    <property type="match status" value="1"/>
</dbReference>
<dbReference type="GO" id="GO:0031267">
    <property type="term" value="F:small GTPase binding"/>
    <property type="evidence" value="ECO:0007669"/>
    <property type="project" value="TreeGrafter"/>
</dbReference>
<name>A0A836C1W3_9CHLO</name>
<sequence length="179" mass="18670">MAVGTSPVETRELYGGAMVCTLPVRLKDVSDMRPVPDHQEVWADPDLDQALIFEVVEHDASVINADVGRHVFEDAAVGNEAASASVAGVRPLAAAEVPSLPEGGYACLVSGSMTVRRGQDTQDTAVLLAVLRMPHVASDLLLTLSTPAAAPAPAQAEAEGVMSAALRSLEIRDWGLFGG</sequence>
<dbReference type="AlphaFoldDB" id="A0A836C1W3"/>
<keyword evidence="2" id="KW-0813">Transport</keyword>
<dbReference type="Gene3D" id="3.40.1000.10">
    <property type="entry name" value="Mog1/PsbP, alpha/beta/alpha sandwich"/>
    <property type="match status" value="1"/>
</dbReference>
<organism evidence="4 5">
    <name type="scientific">Edaphochlamys debaryana</name>
    <dbReference type="NCBI Taxonomy" id="47281"/>
    <lineage>
        <taxon>Eukaryota</taxon>
        <taxon>Viridiplantae</taxon>
        <taxon>Chlorophyta</taxon>
        <taxon>core chlorophytes</taxon>
        <taxon>Chlorophyceae</taxon>
        <taxon>CS clade</taxon>
        <taxon>Chlamydomonadales</taxon>
        <taxon>Chlamydomonadales incertae sedis</taxon>
        <taxon>Edaphochlamys</taxon>
    </lineage>
</organism>
<protein>
    <recommendedName>
        <fullName evidence="6">Ran guanine nucleotide release factor</fullName>
    </recommendedName>
</protein>
<reference evidence="4" key="1">
    <citation type="journal article" date="2020" name="bioRxiv">
        <title>Comparative genomics of Chlamydomonas.</title>
        <authorList>
            <person name="Craig R.J."/>
            <person name="Hasan A.R."/>
            <person name="Ness R.W."/>
            <person name="Keightley P.D."/>
        </authorList>
    </citation>
    <scope>NUCLEOTIDE SEQUENCE</scope>
    <source>
        <strain evidence="4">CCAP 11/70</strain>
    </source>
</reference>
<dbReference type="Pfam" id="PF04603">
    <property type="entry name" value="Mog1"/>
    <property type="match status" value="1"/>
</dbReference>
<dbReference type="OrthoDB" id="10255285at2759"/>